<dbReference type="PANTHER" id="PTHR47074:SF79">
    <property type="entry name" value="PUTATIVE-RELATED"/>
    <property type="match status" value="1"/>
</dbReference>
<dbReference type="CDD" id="cd06222">
    <property type="entry name" value="RNase_H_like"/>
    <property type="match status" value="1"/>
</dbReference>
<comment type="caution">
    <text evidence="2">The sequence shown here is derived from an EMBL/GenBank/DDBJ whole genome shotgun (WGS) entry which is preliminary data.</text>
</comment>
<evidence type="ECO:0000259" key="1">
    <source>
        <dbReference type="Pfam" id="PF13456"/>
    </source>
</evidence>
<dbReference type="InterPro" id="IPR052929">
    <property type="entry name" value="RNase_H-like_EbsB-rel"/>
</dbReference>
<sequence length="255" mass="27829">MILQLWWASNEDKKRIHWVGASKVCLPKGCGGLGFKNLVVFNQALLAKQAWRLVKSKNSLFRPNKDLVDWVIGFLGEFQRSQIACNGDKQRTKKVALESWKPPPAGMVKLNTDASVKEGHNLIGLGMVLRDNRGRVLVAASKTVQGNFSAEIGEILALREGLGLAKQHGLFRCWVELDVANVVAAINDPKSTGSLAGFILDDVKAPCEEVQVSKCQAISRSGNTLAHNLTSVAVSTGRDRMWQDICPVSLSSILV</sequence>
<dbReference type="InterPro" id="IPR044730">
    <property type="entry name" value="RNase_H-like_dom_plant"/>
</dbReference>
<dbReference type="EMBL" id="JANJYI010000005">
    <property type="protein sequence ID" value="KAK2650302.1"/>
    <property type="molecule type" value="Genomic_DNA"/>
</dbReference>
<dbReference type="Proteomes" id="UP001280121">
    <property type="component" value="Unassembled WGS sequence"/>
</dbReference>
<dbReference type="InterPro" id="IPR012337">
    <property type="entry name" value="RNaseH-like_sf"/>
</dbReference>
<dbReference type="InterPro" id="IPR036397">
    <property type="entry name" value="RNaseH_sf"/>
</dbReference>
<reference evidence="2" key="1">
    <citation type="journal article" date="2023" name="Plant J.">
        <title>Genome sequences and population genomics provide insights into the demographic history, inbreeding, and mutation load of two 'living fossil' tree species of Dipteronia.</title>
        <authorList>
            <person name="Feng Y."/>
            <person name="Comes H.P."/>
            <person name="Chen J."/>
            <person name="Zhu S."/>
            <person name="Lu R."/>
            <person name="Zhang X."/>
            <person name="Li P."/>
            <person name="Qiu J."/>
            <person name="Olsen K.M."/>
            <person name="Qiu Y."/>
        </authorList>
    </citation>
    <scope>NUCLEOTIDE SEQUENCE</scope>
    <source>
        <strain evidence="2">KIB01</strain>
    </source>
</reference>
<dbReference type="SUPFAM" id="SSF53098">
    <property type="entry name" value="Ribonuclease H-like"/>
    <property type="match status" value="1"/>
</dbReference>
<dbReference type="InterPro" id="IPR002156">
    <property type="entry name" value="RNaseH_domain"/>
</dbReference>
<evidence type="ECO:0000313" key="3">
    <source>
        <dbReference type="Proteomes" id="UP001280121"/>
    </source>
</evidence>
<protein>
    <recommendedName>
        <fullName evidence="1">RNase H type-1 domain-containing protein</fullName>
    </recommendedName>
</protein>
<evidence type="ECO:0000313" key="2">
    <source>
        <dbReference type="EMBL" id="KAK2650302.1"/>
    </source>
</evidence>
<dbReference type="PANTHER" id="PTHR47074">
    <property type="entry name" value="BNAC02G40300D PROTEIN"/>
    <property type="match status" value="1"/>
</dbReference>
<dbReference type="GO" id="GO:0003676">
    <property type="term" value="F:nucleic acid binding"/>
    <property type="evidence" value="ECO:0007669"/>
    <property type="project" value="InterPro"/>
</dbReference>
<dbReference type="Pfam" id="PF13456">
    <property type="entry name" value="RVT_3"/>
    <property type="match status" value="1"/>
</dbReference>
<proteinExistence type="predicted"/>
<accession>A0AAD9U9C4</accession>
<gene>
    <name evidence="2" type="ORF">Ddye_017791</name>
</gene>
<organism evidence="2 3">
    <name type="scientific">Dipteronia dyeriana</name>
    <dbReference type="NCBI Taxonomy" id="168575"/>
    <lineage>
        <taxon>Eukaryota</taxon>
        <taxon>Viridiplantae</taxon>
        <taxon>Streptophyta</taxon>
        <taxon>Embryophyta</taxon>
        <taxon>Tracheophyta</taxon>
        <taxon>Spermatophyta</taxon>
        <taxon>Magnoliopsida</taxon>
        <taxon>eudicotyledons</taxon>
        <taxon>Gunneridae</taxon>
        <taxon>Pentapetalae</taxon>
        <taxon>rosids</taxon>
        <taxon>malvids</taxon>
        <taxon>Sapindales</taxon>
        <taxon>Sapindaceae</taxon>
        <taxon>Hippocastanoideae</taxon>
        <taxon>Acereae</taxon>
        <taxon>Dipteronia</taxon>
    </lineage>
</organism>
<dbReference type="Gene3D" id="3.30.420.10">
    <property type="entry name" value="Ribonuclease H-like superfamily/Ribonuclease H"/>
    <property type="match status" value="1"/>
</dbReference>
<feature type="domain" description="RNase H type-1" evidence="1">
    <location>
        <begin position="111"/>
        <end position="230"/>
    </location>
</feature>
<dbReference type="AlphaFoldDB" id="A0AAD9U9C4"/>
<dbReference type="GO" id="GO:0004523">
    <property type="term" value="F:RNA-DNA hybrid ribonuclease activity"/>
    <property type="evidence" value="ECO:0007669"/>
    <property type="project" value="InterPro"/>
</dbReference>
<keyword evidence="3" id="KW-1185">Reference proteome</keyword>
<name>A0AAD9U9C4_9ROSI</name>